<dbReference type="EMBL" id="JALLPB020000199">
    <property type="protein sequence ID" value="KAL3815447.1"/>
    <property type="molecule type" value="Genomic_DNA"/>
</dbReference>
<organism evidence="2 3">
    <name type="scientific">Cyclostephanos tholiformis</name>
    <dbReference type="NCBI Taxonomy" id="382380"/>
    <lineage>
        <taxon>Eukaryota</taxon>
        <taxon>Sar</taxon>
        <taxon>Stramenopiles</taxon>
        <taxon>Ochrophyta</taxon>
        <taxon>Bacillariophyta</taxon>
        <taxon>Coscinodiscophyceae</taxon>
        <taxon>Thalassiosirophycidae</taxon>
        <taxon>Stephanodiscales</taxon>
        <taxon>Stephanodiscaceae</taxon>
        <taxon>Cyclostephanos</taxon>
    </lineage>
</organism>
<evidence type="ECO:0000256" key="1">
    <source>
        <dbReference type="SAM" id="MobiDB-lite"/>
    </source>
</evidence>
<evidence type="ECO:0008006" key="4">
    <source>
        <dbReference type="Google" id="ProtNLM"/>
    </source>
</evidence>
<comment type="caution">
    <text evidence="2">The sequence shown here is derived from an EMBL/GenBank/DDBJ whole genome shotgun (WGS) entry which is preliminary data.</text>
</comment>
<accession>A0ABD3RR74</accession>
<feature type="compositionally biased region" description="Basic and acidic residues" evidence="1">
    <location>
        <begin position="402"/>
        <end position="420"/>
    </location>
</feature>
<sequence>MCWPSASEVRFGRRNHFFIRGVETMRHGKTWAKMATASIATQGSNAYVASLGSLGLRSHRSDDGQGLSHSGRHHPRGQRQQMPTPLFSDPYDDDVNFDPNRWISSDAESSLGDASWEETLQRREDGSLWSSFSSSDDATSEMISDEVKSTIDADGGEEAWLDALASIAADEVAFMSKEADRADKVRQMQEMGFGAESISSTLGVATDGKLETDETNVVFEAFKTETAKTGFGLMVDDDVDLQVVESHTRVEWDDELNEPVRAQHVYVDEVTCIGCTNCAMIAQSTFFMEDDDETIAIAIQTCPVDCIHYVPYDELKRLEIDRRNQNINFKARLVNQGEYRSGAGYQARYGGGALFTDQQVISGNMGSRCNNCPSRGCKNCPMFGVGLNPEFQKKEKKRKEKLAKAEMKKKMESQNLRADL</sequence>
<proteinExistence type="predicted"/>
<evidence type="ECO:0000313" key="2">
    <source>
        <dbReference type="EMBL" id="KAL3815447.1"/>
    </source>
</evidence>
<dbReference type="SUPFAM" id="SSF54862">
    <property type="entry name" value="4Fe-4S ferredoxins"/>
    <property type="match status" value="1"/>
</dbReference>
<gene>
    <name evidence="2" type="ORF">ACHAXA_009192</name>
</gene>
<dbReference type="PANTHER" id="PTHR45295">
    <property type="entry name" value="CHAPERONE PROTEIN DNAJ C76, CHLOROPLASTIC"/>
    <property type="match status" value="1"/>
</dbReference>
<protein>
    <recommendedName>
        <fullName evidence="4">4Fe-4S ferredoxin-type domain-containing protein</fullName>
    </recommendedName>
</protein>
<dbReference type="Gene3D" id="3.30.70.20">
    <property type="match status" value="1"/>
</dbReference>
<dbReference type="AlphaFoldDB" id="A0ABD3RR74"/>
<dbReference type="PANTHER" id="PTHR45295:SF1">
    <property type="entry name" value="CHAPERONE PROTEIN DNAJ C76, CHLOROPLASTIC"/>
    <property type="match status" value="1"/>
</dbReference>
<name>A0ABD3RR74_9STRA</name>
<feature type="region of interest" description="Disordered" evidence="1">
    <location>
        <begin position="58"/>
        <end position="91"/>
    </location>
</feature>
<keyword evidence="3" id="KW-1185">Reference proteome</keyword>
<feature type="region of interest" description="Disordered" evidence="1">
    <location>
        <begin position="394"/>
        <end position="420"/>
    </location>
</feature>
<evidence type="ECO:0000313" key="3">
    <source>
        <dbReference type="Proteomes" id="UP001530377"/>
    </source>
</evidence>
<reference evidence="2 3" key="1">
    <citation type="submission" date="2024-10" db="EMBL/GenBank/DDBJ databases">
        <title>Updated reference genomes for cyclostephanoid diatoms.</title>
        <authorList>
            <person name="Roberts W.R."/>
            <person name="Alverson A.J."/>
        </authorList>
    </citation>
    <scope>NUCLEOTIDE SEQUENCE [LARGE SCALE GENOMIC DNA]</scope>
    <source>
        <strain evidence="2 3">AJA228-03</strain>
    </source>
</reference>
<dbReference type="Proteomes" id="UP001530377">
    <property type="component" value="Unassembled WGS sequence"/>
</dbReference>